<feature type="region of interest" description="Disordered" evidence="1">
    <location>
        <begin position="1"/>
        <end position="96"/>
    </location>
</feature>
<dbReference type="EMBL" id="BGZK01000034">
    <property type="protein sequence ID" value="GBP09232.1"/>
    <property type="molecule type" value="Genomic_DNA"/>
</dbReference>
<evidence type="ECO:0000313" key="2">
    <source>
        <dbReference type="EMBL" id="GBP09232.1"/>
    </source>
</evidence>
<sequence>MAIPSQFGGDSHDAIEFMRRVTERSHPRRGEERRQDQRPRVIFIRTPFSGRPATTTRTTPAAGRDSTLCSRAGARGRRARRGDRGLAPRTPPKYGQ</sequence>
<dbReference type="Proteomes" id="UP000299102">
    <property type="component" value="Unassembled WGS sequence"/>
</dbReference>
<organism evidence="2 3">
    <name type="scientific">Eumeta variegata</name>
    <name type="common">Bagworm moth</name>
    <name type="synonym">Eumeta japonica</name>
    <dbReference type="NCBI Taxonomy" id="151549"/>
    <lineage>
        <taxon>Eukaryota</taxon>
        <taxon>Metazoa</taxon>
        <taxon>Ecdysozoa</taxon>
        <taxon>Arthropoda</taxon>
        <taxon>Hexapoda</taxon>
        <taxon>Insecta</taxon>
        <taxon>Pterygota</taxon>
        <taxon>Neoptera</taxon>
        <taxon>Endopterygota</taxon>
        <taxon>Lepidoptera</taxon>
        <taxon>Glossata</taxon>
        <taxon>Ditrysia</taxon>
        <taxon>Tineoidea</taxon>
        <taxon>Psychidae</taxon>
        <taxon>Oiketicinae</taxon>
        <taxon>Eumeta</taxon>
    </lineage>
</organism>
<keyword evidence="3" id="KW-1185">Reference proteome</keyword>
<reference evidence="2 3" key="1">
    <citation type="journal article" date="2019" name="Commun. Biol.">
        <title>The bagworm genome reveals a unique fibroin gene that provides high tensile strength.</title>
        <authorList>
            <person name="Kono N."/>
            <person name="Nakamura H."/>
            <person name="Ohtoshi R."/>
            <person name="Tomita M."/>
            <person name="Numata K."/>
            <person name="Arakawa K."/>
        </authorList>
    </citation>
    <scope>NUCLEOTIDE SEQUENCE [LARGE SCALE GENOMIC DNA]</scope>
</reference>
<accession>A0A4C1T495</accession>
<protein>
    <submittedName>
        <fullName evidence="2">Uncharacterized protein</fullName>
    </submittedName>
</protein>
<gene>
    <name evidence="2" type="ORF">EVAR_4087_1</name>
</gene>
<name>A0A4C1T495_EUMVA</name>
<dbReference type="AlphaFoldDB" id="A0A4C1T495"/>
<feature type="compositionally biased region" description="Low complexity" evidence="1">
    <location>
        <begin position="50"/>
        <end position="64"/>
    </location>
</feature>
<comment type="caution">
    <text evidence="2">The sequence shown here is derived from an EMBL/GenBank/DDBJ whole genome shotgun (WGS) entry which is preliminary data.</text>
</comment>
<feature type="compositionally biased region" description="Basic and acidic residues" evidence="1">
    <location>
        <begin position="10"/>
        <end position="39"/>
    </location>
</feature>
<evidence type="ECO:0000313" key="3">
    <source>
        <dbReference type="Proteomes" id="UP000299102"/>
    </source>
</evidence>
<evidence type="ECO:0000256" key="1">
    <source>
        <dbReference type="SAM" id="MobiDB-lite"/>
    </source>
</evidence>
<proteinExistence type="predicted"/>